<dbReference type="Pfam" id="PF07690">
    <property type="entry name" value="MFS_1"/>
    <property type="match status" value="1"/>
</dbReference>
<reference evidence="8 9" key="1">
    <citation type="submission" date="2014-04" db="EMBL/GenBank/DDBJ databases">
        <authorList>
            <consortium name="DOE Joint Genome Institute"/>
            <person name="Kuo A."/>
            <person name="Girlanda M."/>
            <person name="Perotto S."/>
            <person name="Kohler A."/>
            <person name="Nagy L.G."/>
            <person name="Floudas D."/>
            <person name="Copeland A."/>
            <person name="Barry K.W."/>
            <person name="Cichocki N."/>
            <person name="Veneault-Fourrey C."/>
            <person name="LaButti K."/>
            <person name="Lindquist E.A."/>
            <person name="Lipzen A."/>
            <person name="Lundell T."/>
            <person name="Morin E."/>
            <person name="Murat C."/>
            <person name="Sun H."/>
            <person name="Tunlid A."/>
            <person name="Henrissat B."/>
            <person name="Grigoriev I.V."/>
            <person name="Hibbett D.S."/>
            <person name="Martin F."/>
            <person name="Nordberg H.P."/>
            <person name="Cantor M.N."/>
            <person name="Hua S.X."/>
        </authorList>
    </citation>
    <scope>NUCLEOTIDE SEQUENCE [LARGE SCALE GENOMIC DNA]</scope>
    <source>
        <strain evidence="8 9">MUT 4182</strain>
    </source>
</reference>
<dbReference type="AlphaFoldDB" id="A0A0C3QA57"/>
<keyword evidence="2 6" id="KW-0812">Transmembrane</keyword>
<feature type="transmembrane region" description="Helical" evidence="6">
    <location>
        <begin position="516"/>
        <end position="534"/>
    </location>
</feature>
<gene>
    <name evidence="8" type="ORF">M407DRAFT_80977</name>
</gene>
<feature type="transmembrane region" description="Helical" evidence="6">
    <location>
        <begin position="173"/>
        <end position="196"/>
    </location>
</feature>
<evidence type="ECO:0000256" key="6">
    <source>
        <dbReference type="SAM" id="Phobius"/>
    </source>
</evidence>
<dbReference type="PRINTS" id="PR01036">
    <property type="entry name" value="TCRTETB"/>
</dbReference>
<feature type="transmembrane region" description="Helical" evidence="6">
    <location>
        <begin position="268"/>
        <end position="290"/>
    </location>
</feature>
<feature type="transmembrane region" description="Helical" evidence="6">
    <location>
        <begin position="48"/>
        <end position="73"/>
    </location>
</feature>
<feature type="transmembrane region" description="Helical" evidence="6">
    <location>
        <begin position="242"/>
        <end position="262"/>
    </location>
</feature>
<proteinExistence type="predicted"/>
<feature type="transmembrane region" description="Helical" evidence="6">
    <location>
        <begin position="85"/>
        <end position="103"/>
    </location>
</feature>
<dbReference type="PROSITE" id="PS50850">
    <property type="entry name" value="MFS"/>
    <property type="match status" value="1"/>
</dbReference>
<keyword evidence="9" id="KW-1185">Reference proteome</keyword>
<dbReference type="GO" id="GO:0022857">
    <property type="term" value="F:transmembrane transporter activity"/>
    <property type="evidence" value="ECO:0007669"/>
    <property type="project" value="InterPro"/>
</dbReference>
<dbReference type="PANTHER" id="PTHR23501">
    <property type="entry name" value="MAJOR FACILITATOR SUPERFAMILY"/>
    <property type="match status" value="1"/>
</dbReference>
<evidence type="ECO:0000256" key="4">
    <source>
        <dbReference type="ARBA" id="ARBA00023136"/>
    </source>
</evidence>
<dbReference type="CDD" id="cd17502">
    <property type="entry name" value="MFS_Azr1_MDR_like"/>
    <property type="match status" value="1"/>
</dbReference>
<comment type="subcellular location">
    <subcellularLocation>
        <location evidence="1">Membrane</location>
        <topology evidence="1">Multi-pass membrane protein</topology>
    </subcellularLocation>
</comment>
<name>A0A0C3QA57_9AGAM</name>
<dbReference type="InterPro" id="IPR011701">
    <property type="entry name" value="MFS"/>
</dbReference>
<dbReference type="Gene3D" id="1.20.1250.20">
    <property type="entry name" value="MFS general substrate transporter like domains"/>
    <property type="match status" value="1"/>
</dbReference>
<feature type="region of interest" description="Disordered" evidence="5">
    <location>
        <begin position="1"/>
        <end position="31"/>
    </location>
</feature>
<evidence type="ECO:0000256" key="2">
    <source>
        <dbReference type="ARBA" id="ARBA00022692"/>
    </source>
</evidence>
<feature type="transmembrane region" description="Helical" evidence="6">
    <location>
        <begin position="140"/>
        <end position="161"/>
    </location>
</feature>
<feature type="domain" description="Major facilitator superfamily (MFS) profile" evidence="7">
    <location>
        <begin position="51"/>
        <end position="540"/>
    </location>
</feature>
<sequence length="568" mass="60052">MKQLPTPDDKPASGTSTPVVAPTLNGDNQVGIDTVPQAQQSTPKDLRFWMVIAAMMLTEFLSAIEFSSIATALPTIVEDLHGTEFSWVGAAYALGSTAILPLTGGLAQIFGRRPIVLGSVGFFALGSGICGGATNMHMLIAGRAIQGVGGGGIMSLSNIVVADLVPLSERGTFIGIFGAVWAVASAIGPPIGGAFSQKNWRWLFYMNLPLTGFAALLALFSLELIKGPTEDTFKNKMRRLDLTGNAMIIVSTTITIVALTWAGVQHSWSSAAVLVPLILGLLGIGAFFVYEAKVAVEPVVPWELMSNRTSLLGYVSVFLHGIVSTAVIYYLPLYFQATLEQSPVKSGTSVFGNALTIAPGAIAAGATTAIFAVYRPQNAIGWTLSAIGVGLLSLLDASSSKAEWVGYQVIEGIGLGILFTAPEFPVLAPLPVSETAHALAFFGFVRSFAQTWGVTIGATILQNELKKKLPRAFLEGLGSSAGKGVEITYAAIPAIRSLEEPIKTEVKQAFAGSLRVIWLVMAGISAVGILPALGMKELKMHEVTDEDWGMREEKKPNEDVESPSEKPL</sequence>
<feature type="transmembrane region" description="Helical" evidence="6">
    <location>
        <begin position="115"/>
        <end position="134"/>
    </location>
</feature>
<dbReference type="InterPro" id="IPR036259">
    <property type="entry name" value="MFS_trans_sf"/>
</dbReference>
<dbReference type="Proteomes" id="UP000054248">
    <property type="component" value="Unassembled WGS sequence"/>
</dbReference>
<feature type="region of interest" description="Disordered" evidence="5">
    <location>
        <begin position="546"/>
        <end position="568"/>
    </location>
</feature>
<dbReference type="OrthoDB" id="3437016at2759"/>
<evidence type="ECO:0000259" key="7">
    <source>
        <dbReference type="PROSITE" id="PS50850"/>
    </source>
</evidence>
<evidence type="ECO:0000256" key="3">
    <source>
        <dbReference type="ARBA" id="ARBA00022989"/>
    </source>
</evidence>
<keyword evidence="3 6" id="KW-1133">Transmembrane helix</keyword>
<feature type="transmembrane region" description="Helical" evidence="6">
    <location>
        <begin position="311"/>
        <end position="331"/>
    </location>
</feature>
<protein>
    <recommendedName>
        <fullName evidence="7">Major facilitator superfamily (MFS) profile domain-containing protein</fullName>
    </recommendedName>
</protein>
<dbReference type="InterPro" id="IPR020846">
    <property type="entry name" value="MFS_dom"/>
</dbReference>
<organism evidence="8 9">
    <name type="scientific">Tulasnella calospora MUT 4182</name>
    <dbReference type="NCBI Taxonomy" id="1051891"/>
    <lineage>
        <taxon>Eukaryota</taxon>
        <taxon>Fungi</taxon>
        <taxon>Dikarya</taxon>
        <taxon>Basidiomycota</taxon>
        <taxon>Agaricomycotina</taxon>
        <taxon>Agaricomycetes</taxon>
        <taxon>Cantharellales</taxon>
        <taxon>Tulasnellaceae</taxon>
        <taxon>Tulasnella</taxon>
    </lineage>
</organism>
<accession>A0A0C3QA57</accession>
<evidence type="ECO:0000256" key="1">
    <source>
        <dbReference type="ARBA" id="ARBA00004141"/>
    </source>
</evidence>
<evidence type="ECO:0000313" key="8">
    <source>
        <dbReference type="EMBL" id="KIO20949.1"/>
    </source>
</evidence>
<evidence type="ECO:0000256" key="5">
    <source>
        <dbReference type="SAM" id="MobiDB-lite"/>
    </source>
</evidence>
<reference evidence="9" key="2">
    <citation type="submission" date="2015-01" db="EMBL/GenBank/DDBJ databases">
        <title>Evolutionary Origins and Diversification of the Mycorrhizal Mutualists.</title>
        <authorList>
            <consortium name="DOE Joint Genome Institute"/>
            <consortium name="Mycorrhizal Genomics Consortium"/>
            <person name="Kohler A."/>
            <person name="Kuo A."/>
            <person name="Nagy L.G."/>
            <person name="Floudas D."/>
            <person name="Copeland A."/>
            <person name="Barry K.W."/>
            <person name="Cichocki N."/>
            <person name="Veneault-Fourrey C."/>
            <person name="LaButti K."/>
            <person name="Lindquist E.A."/>
            <person name="Lipzen A."/>
            <person name="Lundell T."/>
            <person name="Morin E."/>
            <person name="Murat C."/>
            <person name="Riley R."/>
            <person name="Ohm R."/>
            <person name="Sun H."/>
            <person name="Tunlid A."/>
            <person name="Henrissat B."/>
            <person name="Grigoriev I.V."/>
            <person name="Hibbett D.S."/>
            <person name="Martin F."/>
        </authorList>
    </citation>
    <scope>NUCLEOTIDE SEQUENCE [LARGE SCALE GENOMIC DNA]</scope>
    <source>
        <strain evidence="9">MUT 4182</strain>
    </source>
</reference>
<dbReference type="GO" id="GO:0005886">
    <property type="term" value="C:plasma membrane"/>
    <property type="evidence" value="ECO:0007669"/>
    <property type="project" value="TreeGrafter"/>
</dbReference>
<dbReference type="SUPFAM" id="SSF103473">
    <property type="entry name" value="MFS general substrate transporter"/>
    <property type="match status" value="1"/>
</dbReference>
<feature type="transmembrane region" description="Helical" evidence="6">
    <location>
        <begin position="351"/>
        <end position="372"/>
    </location>
</feature>
<dbReference type="HOGENOM" id="CLU_000960_22_0_1"/>
<dbReference type="PANTHER" id="PTHR23501:SF102">
    <property type="entry name" value="DRUG TRANSPORTER, PUTATIVE (AFU_ORTHOLOGUE AFUA_3G08530)-RELATED"/>
    <property type="match status" value="1"/>
</dbReference>
<keyword evidence="4 6" id="KW-0472">Membrane</keyword>
<dbReference type="EMBL" id="KN823155">
    <property type="protein sequence ID" value="KIO20949.1"/>
    <property type="molecule type" value="Genomic_DNA"/>
</dbReference>
<evidence type="ECO:0000313" key="9">
    <source>
        <dbReference type="Proteomes" id="UP000054248"/>
    </source>
</evidence>
<feature type="transmembrane region" description="Helical" evidence="6">
    <location>
        <begin position="202"/>
        <end position="222"/>
    </location>
</feature>